<dbReference type="Gene3D" id="3.40.50.2300">
    <property type="match status" value="2"/>
</dbReference>
<feature type="compositionally biased region" description="Polar residues" evidence="6">
    <location>
        <begin position="861"/>
        <end position="873"/>
    </location>
</feature>
<evidence type="ECO:0000256" key="3">
    <source>
        <dbReference type="ARBA" id="ARBA00022989"/>
    </source>
</evidence>
<feature type="transmembrane region" description="Helical" evidence="7">
    <location>
        <begin position="555"/>
        <end position="578"/>
    </location>
</feature>
<keyword evidence="11" id="KW-1185">Reference proteome</keyword>
<evidence type="ECO:0000256" key="1">
    <source>
        <dbReference type="ARBA" id="ARBA00004141"/>
    </source>
</evidence>
<dbReference type="Pfam" id="PF00003">
    <property type="entry name" value="7tm_3"/>
    <property type="match status" value="1"/>
</dbReference>
<evidence type="ECO:0000256" key="5">
    <source>
        <dbReference type="ARBA" id="ARBA00023180"/>
    </source>
</evidence>
<feature type="transmembrane region" description="Helical" evidence="7">
    <location>
        <begin position="728"/>
        <end position="748"/>
    </location>
</feature>
<dbReference type="InterPro" id="IPR028082">
    <property type="entry name" value="Peripla_BP_I"/>
</dbReference>
<dbReference type="PROSITE" id="PS50259">
    <property type="entry name" value="G_PROTEIN_RECEP_F3_4"/>
    <property type="match status" value="1"/>
</dbReference>
<reference evidence="10 11" key="1">
    <citation type="submission" date="2017-12" db="EMBL/GenBank/DDBJ databases">
        <title>Sequencing, de novo assembly and annotation of complete genome of a new Thraustochytrid species, strain FCC1311.</title>
        <authorList>
            <person name="Sedici K."/>
            <person name="Godart F."/>
            <person name="Aiese Cigliano R."/>
            <person name="Sanseverino W."/>
            <person name="Barakat M."/>
            <person name="Ortet P."/>
            <person name="Marechal E."/>
            <person name="Cagnac O."/>
            <person name="Amato A."/>
        </authorList>
    </citation>
    <scope>NUCLEOTIDE SEQUENCE [LARGE SCALE GENOMIC DNA]</scope>
</reference>
<comment type="caution">
    <text evidence="10">The sequence shown here is derived from an EMBL/GenBank/DDBJ whole genome shotgun (WGS) entry which is preliminary data.</text>
</comment>
<evidence type="ECO:0000256" key="2">
    <source>
        <dbReference type="ARBA" id="ARBA00022692"/>
    </source>
</evidence>
<dbReference type="Proteomes" id="UP000241890">
    <property type="component" value="Unassembled WGS sequence"/>
</dbReference>
<dbReference type="PANTHER" id="PTHR24060">
    <property type="entry name" value="METABOTROPIC GLUTAMATE RECEPTOR"/>
    <property type="match status" value="1"/>
</dbReference>
<dbReference type="AlphaFoldDB" id="A0A2R5GSJ3"/>
<evidence type="ECO:0000256" key="7">
    <source>
        <dbReference type="SAM" id="Phobius"/>
    </source>
</evidence>
<evidence type="ECO:0000256" key="4">
    <source>
        <dbReference type="ARBA" id="ARBA00023136"/>
    </source>
</evidence>
<feature type="transmembrane region" description="Helical" evidence="7">
    <location>
        <begin position="660"/>
        <end position="682"/>
    </location>
</feature>
<protein>
    <submittedName>
        <fullName evidence="10">Metabotropic glutamate receptor-like protein B</fullName>
    </submittedName>
</protein>
<feature type="transmembrane region" description="Helical" evidence="7">
    <location>
        <begin position="795"/>
        <end position="814"/>
    </location>
</feature>
<dbReference type="InParanoid" id="A0A2R5GSJ3"/>
<evidence type="ECO:0000256" key="8">
    <source>
        <dbReference type="SAM" id="SignalP"/>
    </source>
</evidence>
<evidence type="ECO:0000313" key="10">
    <source>
        <dbReference type="EMBL" id="GBG31341.1"/>
    </source>
</evidence>
<dbReference type="GO" id="GO:0004930">
    <property type="term" value="F:G protein-coupled receptor activity"/>
    <property type="evidence" value="ECO:0007669"/>
    <property type="project" value="InterPro"/>
</dbReference>
<feature type="compositionally biased region" description="Low complexity" evidence="6">
    <location>
        <begin position="938"/>
        <end position="955"/>
    </location>
</feature>
<keyword evidence="8" id="KW-0732">Signal</keyword>
<evidence type="ECO:0000256" key="6">
    <source>
        <dbReference type="SAM" id="MobiDB-lite"/>
    </source>
</evidence>
<feature type="transmembrane region" description="Helical" evidence="7">
    <location>
        <begin position="769"/>
        <end position="789"/>
    </location>
</feature>
<dbReference type="SUPFAM" id="SSF53822">
    <property type="entry name" value="Periplasmic binding protein-like I"/>
    <property type="match status" value="1"/>
</dbReference>
<dbReference type="EMBL" id="BEYU01000095">
    <property type="protein sequence ID" value="GBG31341.1"/>
    <property type="molecule type" value="Genomic_DNA"/>
</dbReference>
<dbReference type="InterPro" id="IPR017978">
    <property type="entry name" value="GPCR_3_C"/>
</dbReference>
<proteinExistence type="predicted"/>
<evidence type="ECO:0000259" key="9">
    <source>
        <dbReference type="PROSITE" id="PS50259"/>
    </source>
</evidence>
<keyword evidence="3 7" id="KW-1133">Transmembrane helix</keyword>
<dbReference type="InterPro" id="IPR050726">
    <property type="entry name" value="mGluR"/>
</dbReference>
<organism evidence="10 11">
    <name type="scientific">Hondaea fermentalgiana</name>
    <dbReference type="NCBI Taxonomy" id="2315210"/>
    <lineage>
        <taxon>Eukaryota</taxon>
        <taxon>Sar</taxon>
        <taxon>Stramenopiles</taxon>
        <taxon>Bigyra</taxon>
        <taxon>Labyrinthulomycetes</taxon>
        <taxon>Thraustochytrida</taxon>
        <taxon>Thraustochytriidae</taxon>
        <taxon>Hondaea</taxon>
    </lineage>
</organism>
<sequence length="966" mass="105967">MAAQGCKAGPKMAMAALALLLASSQAPQIEALHIVQVLPLTGSASHIGSYYKHGYAMYFDEIGHEVNWDGETLSLDSTRLVLVDSESDAEKGAANLDGNLTEILKWDDDVFVLGGYSSTRIATQIEVANKHSVPYVNGGGATAAMYETSSENPLYGKNDGKWAFGLLSPVEFLTDTVLEFMKTSMDNGVLAKPCDIALVWENGTHGDAFREEVSRYTLLYPDYFHLYYATNFPYPIDTTDEDVFKHLETDMEIARNTTRDSSRCHALMADTHSTEFRMLLDTFSTTNVKFDFATFGARGVDIEDIHELEHPAFVQDLVAALWWSVSQKPEISRNWAQRWRLFEAYAWADEAFEEDASSTSGGAASTTMFTLPENQLAIEWYAALAYESARVLVQSLENANSASTKSVRSYMQKTSFTNSIIPGGTIKFNANGQAEYEMTLVQADITILDEDETNVELSVRNLYPPAEKTGELTSSLIFGAEPSNCTMVGFVQAVATSCEDDSREVIYFWADREGRQCPDPNEPCACDNTFAQIELPTTGSLQCPYVPYKSLTGRILISLSSIGAIICYIFLFVVLRHYSSVAMKAGQREFLVLMCFAGIWCNVAAMSFLGPNQTNKCRTRIANLALSLTLLVGSLTVKVYRIWRIWNNSTMRRISISAFFMFKILMGIMFGMTLLLIVWFAVDAPQAMEASLTNADVHLYQITGLHVTFSANVCVYFGGSNADSHNEYIVFPVLGVVYVVLILLYTTFLSYQGRNSDAKYMESRSIMMASYVTTMIIFLTMILVAGLPLEVKSQTFLISSTLVFTSLILILLVIGPKVYFVTAPEFASVSRAVKKKIGSGSRQTSAPGATTAPRTGTQTGDMTNLTGDITQDMRTTDDLTALPPPATKKSRSRAATLPGEGPMTTGGDTGLSVEENDGDDEDEDDEDDEGDKKREPKNASASGARVAAASAGNEAELSKSLSMDLA</sequence>
<evidence type="ECO:0000313" key="11">
    <source>
        <dbReference type="Proteomes" id="UP000241890"/>
    </source>
</evidence>
<feature type="transmembrane region" description="Helical" evidence="7">
    <location>
        <begin position="621"/>
        <end position="640"/>
    </location>
</feature>
<comment type="subcellular location">
    <subcellularLocation>
        <location evidence="1">Membrane</location>
        <topology evidence="1">Multi-pass membrane protein</topology>
    </subcellularLocation>
</comment>
<keyword evidence="5" id="KW-0325">Glycoprotein</keyword>
<keyword evidence="2 7" id="KW-0812">Transmembrane</keyword>
<feature type="chain" id="PRO_5015342721" evidence="8">
    <location>
        <begin position="32"/>
        <end position="966"/>
    </location>
</feature>
<name>A0A2R5GSJ3_9STRA</name>
<dbReference type="GO" id="GO:0016020">
    <property type="term" value="C:membrane"/>
    <property type="evidence" value="ECO:0007669"/>
    <property type="project" value="UniProtKB-SubCell"/>
</dbReference>
<dbReference type="CDD" id="cd15047">
    <property type="entry name" value="7tmC_GABA-B-like"/>
    <property type="match status" value="1"/>
</dbReference>
<feature type="signal peptide" evidence="8">
    <location>
        <begin position="1"/>
        <end position="31"/>
    </location>
</feature>
<feature type="transmembrane region" description="Helical" evidence="7">
    <location>
        <begin position="590"/>
        <end position="609"/>
    </location>
</feature>
<feature type="domain" description="G-protein coupled receptors family 3 profile" evidence="9">
    <location>
        <begin position="552"/>
        <end position="821"/>
    </location>
</feature>
<feature type="compositionally biased region" description="Low complexity" evidence="6">
    <location>
        <begin position="844"/>
        <end position="860"/>
    </location>
</feature>
<accession>A0A2R5GSJ3</accession>
<gene>
    <name evidence="10" type="ORF">FCC1311_075652</name>
</gene>
<keyword evidence="4 7" id="KW-0472">Membrane</keyword>
<keyword evidence="10" id="KW-0675">Receptor</keyword>
<feature type="region of interest" description="Disordered" evidence="6">
    <location>
        <begin position="837"/>
        <end position="966"/>
    </location>
</feature>
<feature type="compositionally biased region" description="Acidic residues" evidence="6">
    <location>
        <begin position="914"/>
        <end position="929"/>
    </location>
</feature>